<proteinExistence type="predicted"/>
<keyword evidence="9 13" id="KW-1133">Transmembrane helix</keyword>
<dbReference type="Proteomes" id="UP000466864">
    <property type="component" value="Unassembled WGS sequence"/>
</dbReference>
<dbReference type="InterPro" id="IPR018113">
    <property type="entry name" value="PTrfase_EIIB_Cys"/>
</dbReference>
<reference evidence="17 18" key="1">
    <citation type="submission" date="2019-08" db="EMBL/GenBank/DDBJ databases">
        <title>In-depth cultivation of the pig gut microbiome towards novel bacterial diversity and tailored functional studies.</title>
        <authorList>
            <person name="Wylensek D."/>
            <person name="Hitch T.C.A."/>
            <person name="Clavel T."/>
        </authorList>
    </citation>
    <scope>NUCLEOTIDE SEQUENCE [LARGE SCALE GENOMIC DNA]</scope>
    <source>
        <strain evidence="17 18">Oil+RF-744-WCA-WT-13</strain>
    </source>
</reference>
<evidence type="ECO:0000256" key="13">
    <source>
        <dbReference type="SAM" id="Phobius"/>
    </source>
</evidence>
<keyword evidence="5" id="KW-0808">Transferase</keyword>
<evidence type="ECO:0000259" key="15">
    <source>
        <dbReference type="PROSITE" id="PS51098"/>
    </source>
</evidence>
<dbReference type="GO" id="GO:0005886">
    <property type="term" value="C:plasma membrane"/>
    <property type="evidence" value="ECO:0007669"/>
    <property type="project" value="UniProtKB-SubCell"/>
</dbReference>
<evidence type="ECO:0000256" key="2">
    <source>
        <dbReference type="ARBA" id="ARBA00022448"/>
    </source>
</evidence>
<feature type="transmembrane region" description="Helical" evidence="13">
    <location>
        <begin position="220"/>
        <end position="239"/>
    </location>
</feature>
<evidence type="ECO:0000256" key="6">
    <source>
        <dbReference type="ARBA" id="ARBA00022683"/>
    </source>
</evidence>
<comment type="subcellular location">
    <subcellularLocation>
        <location evidence="1">Cell membrane</location>
        <topology evidence="1">Multi-pass membrane protein</topology>
    </subcellularLocation>
</comment>
<keyword evidence="8" id="KW-0418">Kinase</keyword>
<evidence type="ECO:0000256" key="8">
    <source>
        <dbReference type="ARBA" id="ARBA00022777"/>
    </source>
</evidence>
<dbReference type="FunFam" id="2.70.70.10:FF:000001">
    <property type="entry name" value="PTS system glucose-specific IIA component"/>
    <property type="match status" value="1"/>
</dbReference>
<dbReference type="PANTHER" id="PTHR30175:SF7">
    <property type="entry name" value="NEGATIVE REGULATOR OF SACY ACTIVITY"/>
    <property type="match status" value="1"/>
</dbReference>
<gene>
    <name evidence="17" type="ORF">FYJ60_08355</name>
</gene>
<dbReference type="Pfam" id="PF00367">
    <property type="entry name" value="PTS_EIIB"/>
    <property type="match status" value="1"/>
</dbReference>
<dbReference type="GO" id="GO:0008982">
    <property type="term" value="F:protein-N(PI)-phosphohistidine-sugar phosphotransferase activity"/>
    <property type="evidence" value="ECO:0007669"/>
    <property type="project" value="InterPro"/>
</dbReference>
<keyword evidence="3" id="KW-1003">Cell membrane</keyword>
<dbReference type="Pfam" id="PF02378">
    <property type="entry name" value="PTS_EIIC"/>
    <property type="match status" value="1"/>
</dbReference>
<dbReference type="SUPFAM" id="SSF55604">
    <property type="entry name" value="Glucose permease domain IIB"/>
    <property type="match status" value="1"/>
</dbReference>
<keyword evidence="10 13" id="KW-0472">Membrane</keyword>
<comment type="caution">
    <text evidence="17">The sequence shown here is derived from an EMBL/GenBank/DDBJ whole genome shotgun (WGS) entry which is preliminary data.</text>
</comment>
<feature type="transmembrane region" description="Helical" evidence="13">
    <location>
        <begin position="282"/>
        <end position="314"/>
    </location>
</feature>
<feature type="domain" description="PTS EIIB type-1" evidence="15">
    <location>
        <begin position="6"/>
        <end position="89"/>
    </location>
</feature>
<accession>A0A7X2P8T4</accession>
<keyword evidence="2" id="KW-0813">Transport</keyword>
<evidence type="ECO:0000256" key="9">
    <source>
        <dbReference type="ARBA" id="ARBA00022989"/>
    </source>
</evidence>
<dbReference type="PROSITE" id="PS51098">
    <property type="entry name" value="PTS_EIIB_TYPE_1"/>
    <property type="match status" value="1"/>
</dbReference>
<feature type="active site" description="Phosphocysteine intermediate; for EIIB activity" evidence="11">
    <location>
        <position position="28"/>
    </location>
</feature>
<name>A0A7X2P8T4_9FIRM</name>
<feature type="transmembrane region" description="Helical" evidence="13">
    <location>
        <begin position="114"/>
        <end position="135"/>
    </location>
</feature>
<feature type="transmembrane region" description="Helical" evidence="13">
    <location>
        <begin position="147"/>
        <end position="167"/>
    </location>
</feature>
<organism evidence="17 18">
    <name type="scientific">Bilifractor porci</name>
    <dbReference type="NCBI Taxonomy" id="2606636"/>
    <lineage>
        <taxon>Bacteria</taxon>
        <taxon>Bacillati</taxon>
        <taxon>Bacillota</taxon>
        <taxon>Clostridia</taxon>
        <taxon>Lachnospirales</taxon>
        <taxon>Lachnospiraceae</taxon>
        <taxon>Bilifractor</taxon>
    </lineage>
</organism>
<dbReference type="Gene3D" id="3.30.1360.60">
    <property type="entry name" value="Glucose permease domain IIB"/>
    <property type="match status" value="1"/>
</dbReference>
<keyword evidence="7 13" id="KW-0812">Transmembrane</keyword>
<dbReference type="CDD" id="cd00212">
    <property type="entry name" value="PTS_IIB_glc"/>
    <property type="match status" value="1"/>
</dbReference>
<dbReference type="PANTHER" id="PTHR30175">
    <property type="entry name" value="PHOSPHOTRANSFERASE SYSTEM TRANSPORT PROTEIN"/>
    <property type="match status" value="1"/>
</dbReference>
<evidence type="ECO:0000256" key="11">
    <source>
        <dbReference type="PROSITE-ProRule" id="PRU00421"/>
    </source>
</evidence>
<dbReference type="PROSITE" id="PS51093">
    <property type="entry name" value="PTS_EIIA_TYPE_1"/>
    <property type="match status" value="1"/>
</dbReference>
<dbReference type="PROSITE" id="PS00371">
    <property type="entry name" value="PTS_EIIA_TYPE_1_HIS"/>
    <property type="match status" value="1"/>
</dbReference>
<dbReference type="InterPro" id="IPR013013">
    <property type="entry name" value="PTS_EIIC_1"/>
</dbReference>
<dbReference type="FunFam" id="3.30.1360.60:FF:000001">
    <property type="entry name" value="PTS system glucose-specific IIBC component PtsG"/>
    <property type="match status" value="1"/>
</dbReference>
<evidence type="ECO:0000256" key="12">
    <source>
        <dbReference type="SAM" id="MobiDB-lite"/>
    </source>
</evidence>
<feature type="transmembrane region" description="Helical" evidence="13">
    <location>
        <begin position="432"/>
        <end position="454"/>
    </location>
</feature>
<feature type="region of interest" description="Disordered" evidence="12">
    <location>
        <begin position="474"/>
        <end position="493"/>
    </location>
</feature>
<dbReference type="SUPFAM" id="SSF51261">
    <property type="entry name" value="Duplicated hybrid motif"/>
    <property type="match status" value="1"/>
</dbReference>
<evidence type="ECO:0000259" key="14">
    <source>
        <dbReference type="PROSITE" id="PS51093"/>
    </source>
</evidence>
<dbReference type="Pfam" id="PF00358">
    <property type="entry name" value="PTS_EIIA_1"/>
    <property type="match status" value="1"/>
</dbReference>
<keyword evidence="4" id="KW-0762">Sugar transport</keyword>
<sequence>MSLDYRKAAQGVLDNIGGASNVASAAHCATRLRLVINDNSKVNTAAIENVEGVKGCFEASGQLQIIFGTGTVNKVFDEFIAISGVEAGTKESAKEAAAQKQNPFFRAIKTLGDVFVPIIPAIVASGLLNGLLGGLSNAIPALQDSSYYNMINLMAGAALSMLPILIAISAAKKFGGNPYLAAVIGFVMIHPNLINAWSVATMDAAEIPVWHVFGLTIQQTGYQGHVIPVIIAILFMSTLEKWLHKHVPEILDLFVTPLVTVLVTGILTMTIIGPVFKVVEDWILIGARALITLPFGVGGLLIGFFYAFTVVAGFHHMYNMIEAQMVSQNPPANIWMPVATAANVGQGAAAMAVAFKTKNEKTKSMALPASLSAFLGITEPAIFGVNIRYRKPFIAGCCGGAVGGMLASLFGIKATAYGITGLFGFLITTDFWLQYAIVMAVSFVVAFAVSYISYKDEAPAQAAPVVEKTDIPAGQKNAEKTEEPAQESSDGQEKKVYAPVSGEAIPSSQVDDPTFASEALGKGLAIIPSEGKVYAPFDGTVEMLFDTKHAVAVTSDDGVEILIHVGVDTVNLKGEGYTAHTATGEKVKKGQLLLEFDMDRIRKAGYQTVTPVIVTNSDEYKSVQVVKTGSVQAGDEVLTVC</sequence>
<evidence type="ECO:0000313" key="17">
    <source>
        <dbReference type="EMBL" id="MST82324.1"/>
    </source>
</evidence>
<feature type="transmembrane region" description="Helical" evidence="13">
    <location>
        <begin position="251"/>
        <end position="276"/>
    </location>
</feature>
<evidence type="ECO:0000256" key="7">
    <source>
        <dbReference type="ARBA" id="ARBA00022692"/>
    </source>
</evidence>
<dbReference type="InterPro" id="IPR036878">
    <property type="entry name" value="Glu_permease_IIB"/>
</dbReference>
<evidence type="ECO:0000256" key="4">
    <source>
        <dbReference type="ARBA" id="ARBA00022597"/>
    </source>
</evidence>
<dbReference type="Gene3D" id="2.70.70.10">
    <property type="entry name" value="Glucose Permease (Domain IIA)"/>
    <property type="match status" value="1"/>
</dbReference>
<dbReference type="GO" id="GO:0015771">
    <property type="term" value="P:trehalose transport"/>
    <property type="evidence" value="ECO:0007669"/>
    <property type="project" value="TreeGrafter"/>
</dbReference>
<feature type="domain" description="PTS EIIA type-1" evidence="14">
    <location>
        <begin position="512"/>
        <end position="616"/>
    </location>
</feature>
<dbReference type="PROSITE" id="PS01035">
    <property type="entry name" value="PTS_EIIB_TYPE_1_CYS"/>
    <property type="match status" value="1"/>
</dbReference>
<dbReference type="GO" id="GO:0090589">
    <property type="term" value="F:protein-phosphocysteine-trehalose phosphotransferase system transporter activity"/>
    <property type="evidence" value="ECO:0007669"/>
    <property type="project" value="TreeGrafter"/>
</dbReference>
<dbReference type="RefSeq" id="WP_154458230.1">
    <property type="nucleotide sequence ID" value="NZ_VUMV01000005.1"/>
</dbReference>
<evidence type="ECO:0000256" key="1">
    <source>
        <dbReference type="ARBA" id="ARBA00004651"/>
    </source>
</evidence>
<dbReference type="EMBL" id="VUMV01000005">
    <property type="protein sequence ID" value="MST82324.1"/>
    <property type="molecule type" value="Genomic_DNA"/>
</dbReference>
<dbReference type="GO" id="GO:0009401">
    <property type="term" value="P:phosphoenolpyruvate-dependent sugar phosphotransferase system"/>
    <property type="evidence" value="ECO:0007669"/>
    <property type="project" value="UniProtKB-KW"/>
</dbReference>
<dbReference type="InterPro" id="IPR001127">
    <property type="entry name" value="PTS_EIIA_1_perm"/>
</dbReference>
<keyword evidence="6" id="KW-0598">Phosphotransferase system</keyword>
<keyword evidence="18" id="KW-1185">Reference proteome</keyword>
<dbReference type="NCBIfam" id="TIGR00826">
    <property type="entry name" value="EIIB_glc"/>
    <property type="match status" value="1"/>
</dbReference>
<dbReference type="AlphaFoldDB" id="A0A7X2P8T4"/>
<feature type="transmembrane region" description="Helical" evidence="13">
    <location>
        <begin position="393"/>
        <end position="412"/>
    </location>
</feature>
<feature type="transmembrane region" description="Helical" evidence="13">
    <location>
        <begin position="179"/>
        <end position="200"/>
    </location>
</feature>
<dbReference type="InterPro" id="IPR011055">
    <property type="entry name" value="Dup_hybrid_motif"/>
</dbReference>
<feature type="transmembrane region" description="Helical" evidence="13">
    <location>
        <begin position="334"/>
        <end position="355"/>
    </location>
</feature>
<dbReference type="PROSITE" id="PS51103">
    <property type="entry name" value="PTS_EIIC_TYPE_1"/>
    <property type="match status" value="1"/>
</dbReference>
<protein>
    <submittedName>
        <fullName evidence="17">PTS beta-glucoside transporter subunit IIBCA</fullName>
    </submittedName>
</protein>
<dbReference type="InterPro" id="IPR003352">
    <property type="entry name" value="PTS_EIIC"/>
</dbReference>
<dbReference type="InterPro" id="IPR001996">
    <property type="entry name" value="PTS_IIB_1"/>
</dbReference>
<evidence type="ECO:0000256" key="3">
    <source>
        <dbReference type="ARBA" id="ARBA00022475"/>
    </source>
</evidence>
<feature type="transmembrane region" description="Helical" evidence="13">
    <location>
        <begin position="367"/>
        <end position="386"/>
    </location>
</feature>
<evidence type="ECO:0000256" key="10">
    <source>
        <dbReference type="ARBA" id="ARBA00023136"/>
    </source>
</evidence>
<dbReference type="GO" id="GO:0016301">
    <property type="term" value="F:kinase activity"/>
    <property type="evidence" value="ECO:0007669"/>
    <property type="project" value="UniProtKB-KW"/>
</dbReference>
<dbReference type="InterPro" id="IPR050558">
    <property type="entry name" value="PTS_Sugar-Specific_Components"/>
</dbReference>
<evidence type="ECO:0000256" key="5">
    <source>
        <dbReference type="ARBA" id="ARBA00022679"/>
    </source>
</evidence>
<evidence type="ECO:0000313" key="18">
    <source>
        <dbReference type="Proteomes" id="UP000466864"/>
    </source>
</evidence>
<evidence type="ECO:0000259" key="16">
    <source>
        <dbReference type="PROSITE" id="PS51103"/>
    </source>
</evidence>
<feature type="domain" description="PTS EIIC type-1" evidence="16">
    <location>
        <begin position="109"/>
        <end position="469"/>
    </location>
</feature>
<dbReference type="NCBIfam" id="TIGR00830">
    <property type="entry name" value="PTBA"/>
    <property type="match status" value="1"/>
</dbReference>